<reference evidence="5 6" key="1">
    <citation type="submission" date="2021-04" db="EMBL/GenBank/DDBJ databases">
        <authorList>
            <person name="Bliznina A."/>
        </authorList>
    </citation>
    <scope>NUCLEOTIDE SEQUENCE [LARGE SCALE GENOMIC DNA]</scope>
</reference>
<proteinExistence type="predicted"/>
<sequence>MISGDEKEETFNLPDTVQATGDNTSALRRLQAKKKARYDALLASIRESMAKVEEKAAGDVRTFTLAFQEQVAAGQGTLKKLWSRFMDSGFLPTVKFEDIDEVWEEITATKEDIFKKIDVLETQLNEVEEVRSKSFQKFWAPLKEDTYQSSVENQNLLQLEILKMNKSTIKNRKAFLLLKNTIMNEVLWLQLNIRRDFVKQKGQWHNVHIKKEIDAFRKYIQSDSTRSPKEYDEYIAECESAQREYIIQRGKIFEKIKSFSPGELTTEMVLTCCHELHENERKLEKLYQNTAQKMQDCYQDCESYLEQNFRELKEKLEVLKASPEVFKTVDEEFCPVLYIIIEGFEDRMEHLREHMSNFLTSKEAQFQTIQAFLSGLAEVHAHHVASNEHRMSQFETEFDCMASEYEVQQGSFDTTYNELVKAVREETTEANIQRLVNEAKRLKADFIPNLKGYIPDRNGVQRARTSRKEDGNHTAVLQNSESCNATKRESKAKKKKKQKEPKRSIYGRLNLYKTNEAAVEKFKINKTTPKFLLDAAISKNFMSDLITFTKKKYLEIISSTQHSAKLSANARAARRKMKSEFGLKKKIDVIEPKIRELEVEIAPERLAKITQLKDGLQVQQRMASRTLNEMREKKEECTTELNEATEALHLIPEQAEPKMQAATETSQLVELCDLAETQFQQAKNQVETLVDEYSKWSQKKIDNVKVQLRNYIKPMMQEKLLDQSDKEAIKKMESLVHKACFLYNKDLSVLLPEKIKEIEECRKRFHDEKFIPHDNDLRFIHQIDRALSNSQIQIASETSKVRQWLNNLESTVKTFCDHVENSDPTAIRVDPTTGNRVTEVLFIVNERNRTNALLTEVVTHFMCSLSTLANVKRDFYFNWLTAKTHQEFMSLKAEEAELKLAAKRGSSSNLLGGIRKMSSLNLAKTQSRKYSTMPGMGGGPRRIIRDPKIEVKVQIFGDFRPPNGEDLPSRMTRLLFDATNRILTLGDAYYKSRGARPITRPELIRENFERTCDFTVIKVVDFERKAKDFVHKCFLQVKDMVDRFTLTGRPVLEMIFSETNKAIQNENAKAINDVQDRYQQLFDALKDAGLEHNSKLRTSLGLPENKEELANLEKNERDRHFKIHKYNIERHTELRSKLTEIVTRDATKICALAADLMQKEEKIISDRDLLVVSYDEYDEPVIDRTFAGRPPEWPEVPRGSLPQFKCKPIKTSKASESMEDIMKFRDEVVRSIEKRFSDYQQEFDDQKAQTIFEAERWKKSWDSSIKTIKELYEVN</sequence>
<feature type="coiled-coil region" evidence="1">
    <location>
        <begin position="616"/>
        <end position="647"/>
    </location>
</feature>
<dbReference type="Pfam" id="PF14643">
    <property type="entry name" value="DUF4455"/>
    <property type="match status" value="1"/>
</dbReference>
<evidence type="ECO:0000256" key="1">
    <source>
        <dbReference type="SAM" id="Coils"/>
    </source>
</evidence>
<feature type="region of interest" description="Disordered" evidence="2">
    <location>
        <begin position="480"/>
        <end position="505"/>
    </location>
</feature>
<dbReference type="EMBL" id="OU015568">
    <property type="protein sequence ID" value="CAG5091051.1"/>
    <property type="molecule type" value="Genomic_DNA"/>
</dbReference>
<feature type="coiled-coil region" evidence="1">
    <location>
        <begin position="672"/>
        <end position="699"/>
    </location>
</feature>
<dbReference type="InterPro" id="IPR028089">
    <property type="entry name" value="DUF4455"/>
</dbReference>
<dbReference type="InterPro" id="IPR027914">
    <property type="entry name" value="DUF4456"/>
</dbReference>
<dbReference type="Proteomes" id="UP001158576">
    <property type="component" value="Chromosome PAR"/>
</dbReference>
<evidence type="ECO:0000313" key="6">
    <source>
        <dbReference type="Proteomes" id="UP001158576"/>
    </source>
</evidence>
<feature type="domain" description="DUF4456" evidence="4">
    <location>
        <begin position="985"/>
        <end position="1123"/>
    </location>
</feature>
<evidence type="ECO:0000259" key="3">
    <source>
        <dbReference type="Pfam" id="PF14643"/>
    </source>
</evidence>
<feature type="compositionally biased region" description="Basic residues" evidence="2">
    <location>
        <begin position="490"/>
        <end position="500"/>
    </location>
</feature>
<feature type="domain" description="DUF4455" evidence="3">
    <location>
        <begin position="32"/>
        <end position="441"/>
    </location>
</feature>
<protein>
    <submittedName>
        <fullName evidence="5">Oidioi.mRNA.OKI2018_I69.PAR.g12824.t1.cds</fullName>
    </submittedName>
</protein>
<keyword evidence="6" id="KW-1185">Reference proteome</keyword>
<accession>A0ABN7S1T7</accession>
<evidence type="ECO:0000313" key="5">
    <source>
        <dbReference type="EMBL" id="CAG5091051.1"/>
    </source>
</evidence>
<gene>
    <name evidence="5" type="ORF">OKIOD_LOCUS4382</name>
</gene>
<keyword evidence="1" id="KW-0175">Coiled coil</keyword>
<organism evidence="5 6">
    <name type="scientific">Oikopleura dioica</name>
    <name type="common">Tunicate</name>
    <dbReference type="NCBI Taxonomy" id="34765"/>
    <lineage>
        <taxon>Eukaryota</taxon>
        <taxon>Metazoa</taxon>
        <taxon>Chordata</taxon>
        <taxon>Tunicata</taxon>
        <taxon>Appendicularia</taxon>
        <taxon>Copelata</taxon>
        <taxon>Oikopleuridae</taxon>
        <taxon>Oikopleura</taxon>
    </lineage>
</organism>
<dbReference type="Pfam" id="PF14644">
    <property type="entry name" value="DUF4456"/>
    <property type="match status" value="1"/>
</dbReference>
<evidence type="ECO:0000256" key="2">
    <source>
        <dbReference type="SAM" id="MobiDB-lite"/>
    </source>
</evidence>
<evidence type="ECO:0000259" key="4">
    <source>
        <dbReference type="Pfam" id="PF14644"/>
    </source>
</evidence>
<name>A0ABN7S1T7_OIKDI</name>